<proteinExistence type="predicted"/>
<accession>A0A0A9HSF9</accession>
<dbReference type="EMBL" id="GBRH01158274">
    <property type="protein sequence ID" value="JAE39622.1"/>
    <property type="molecule type" value="Transcribed_RNA"/>
</dbReference>
<protein>
    <submittedName>
        <fullName evidence="1">Uncharacterized protein</fullName>
    </submittedName>
</protein>
<reference evidence="1" key="2">
    <citation type="journal article" date="2015" name="Data Brief">
        <title>Shoot transcriptome of the giant reed, Arundo donax.</title>
        <authorList>
            <person name="Barrero R.A."/>
            <person name="Guerrero F.D."/>
            <person name="Moolhuijzen P."/>
            <person name="Goolsby J.A."/>
            <person name="Tidwell J."/>
            <person name="Bellgard S.E."/>
            <person name="Bellgard M.I."/>
        </authorList>
    </citation>
    <scope>NUCLEOTIDE SEQUENCE</scope>
    <source>
        <tissue evidence="1">Shoot tissue taken approximately 20 cm above the soil surface</tissue>
    </source>
</reference>
<evidence type="ECO:0000313" key="1">
    <source>
        <dbReference type="EMBL" id="JAE39622.1"/>
    </source>
</evidence>
<dbReference type="AlphaFoldDB" id="A0A0A9HSF9"/>
<organism evidence="1">
    <name type="scientific">Arundo donax</name>
    <name type="common">Giant reed</name>
    <name type="synonym">Donax arundinaceus</name>
    <dbReference type="NCBI Taxonomy" id="35708"/>
    <lineage>
        <taxon>Eukaryota</taxon>
        <taxon>Viridiplantae</taxon>
        <taxon>Streptophyta</taxon>
        <taxon>Embryophyta</taxon>
        <taxon>Tracheophyta</taxon>
        <taxon>Spermatophyta</taxon>
        <taxon>Magnoliopsida</taxon>
        <taxon>Liliopsida</taxon>
        <taxon>Poales</taxon>
        <taxon>Poaceae</taxon>
        <taxon>PACMAD clade</taxon>
        <taxon>Arundinoideae</taxon>
        <taxon>Arundineae</taxon>
        <taxon>Arundo</taxon>
    </lineage>
</organism>
<sequence>MLSASLCFVWHNFRIDGLVWNNRFGVSQRNVETIKLTELYDDFMIFSL</sequence>
<reference evidence="1" key="1">
    <citation type="submission" date="2014-09" db="EMBL/GenBank/DDBJ databases">
        <authorList>
            <person name="Magalhaes I.L.F."/>
            <person name="Oliveira U."/>
            <person name="Santos F.R."/>
            <person name="Vidigal T.H.D.A."/>
            <person name="Brescovit A.D."/>
            <person name="Santos A.J."/>
        </authorList>
    </citation>
    <scope>NUCLEOTIDE SEQUENCE</scope>
    <source>
        <tissue evidence="1">Shoot tissue taken approximately 20 cm above the soil surface</tissue>
    </source>
</reference>
<name>A0A0A9HSF9_ARUDO</name>